<dbReference type="InterPro" id="IPR001029">
    <property type="entry name" value="Flagellin_N"/>
</dbReference>
<dbReference type="AlphaFoldDB" id="A0A6M1RT43"/>
<comment type="function">
    <text evidence="3">Flagellin is the subunit protein which polymerizes to form the filaments of bacterial flagella.</text>
</comment>
<keyword evidence="2 3" id="KW-0975">Bacterial flagellum</keyword>
<dbReference type="EMBL" id="JAAKZH010000004">
    <property type="protein sequence ID" value="NGO64592.1"/>
    <property type="molecule type" value="Genomic_DNA"/>
</dbReference>
<organism evidence="6 7">
    <name type="scientific">Rhizobium daejeonense</name>
    <dbReference type="NCBI Taxonomy" id="240521"/>
    <lineage>
        <taxon>Bacteria</taxon>
        <taxon>Pseudomonadati</taxon>
        <taxon>Pseudomonadota</taxon>
        <taxon>Alphaproteobacteria</taxon>
        <taxon>Hyphomicrobiales</taxon>
        <taxon>Rhizobiaceae</taxon>
        <taxon>Rhizobium/Agrobacterium group</taxon>
        <taxon>Rhizobium</taxon>
    </lineage>
</organism>
<evidence type="ECO:0000259" key="4">
    <source>
        <dbReference type="Pfam" id="PF00669"/>
    </source>
</evidence>
<evidence type="ECO:0000313" key="6">
    <source>
        <dbReference type="EMBL" id="NGO64592.1"/>
    </source>
</evidence>
<keyword evidence="6" id="KW-0969">Cilium</keyword>
<dbReference type="GO" id="GO:0005198">
    <property type="term" value="F:structural molecule activity"/>
    <property type="evidence" value="ECO:0007669"/>
    <property type="project" value="UniProtKB-UniRule"/>
</dbReference>
<proteinExistence type="inferred from homology"/>
<keyword evidence="7" id="KW-1185">Reference proteome</keyword>
<dbReference type="GO" id="GO:0009288">
    <property type="term" value="C:bacterial-type flagellum"/>
    <property type="evidence" value="ECO:0007669"/>
    <property type="project" value="UniProtKB-SubCell"/>
</dbReference>
<dbReference type="PANTHER" id="PTHR42792:SF2">
    <property type="entry name" value="FLAGELLIN"/>
    <property type="match status" value="1"/>
</dbReference>
<keyword evidence="6" id="KW-0966">Cell projection</keyword>
<dbReference type="Gene3D" id="1.20.1330.10">
    <property type="entry name" value="f41 fragment of flagellin, N-terminal domain"/>
    <property type="match status" value="1"/>
</dbReference>
<dbReference type="GO" id="GO:0005576">
    <property type="term" value="C:extracellular region"/>
    <property type="evidence" value="ECO:0007669"/>
    <property type="project" value="UniProtKB-SubCell"/>
</dbReference>
<dbReference type="Proteomes" id="UP000477849">
    <property type="component" value="Unassembled WGS sequence"/>
</dbReference>
<keyword evidence="3" id="KW-0964">Secreted</keyword>
<sequence length="322" mass="34340">MSNVIMTSHTQSALQTLLFASDSLEKAQSRSNSGLKIASAADNAGYWSVATGMRSDKSIVGSIADALNLGASKVDTTYEAVNSSIDILNQITSLLETAYEAGTDRTTLNTSLMELKGNLESVTHAATFSGDNWLYNSDASMIDNYTVPASFQRSVSGSVSLNFISISSSQSTLVDTQDANRGLLTGAIDADALNPATSTGTPRNYYLLDVGSATPATGTEISISDSTTIGELDDMIATVSYMTDKMNRLASSLGTMSNRIDQQVNYAASLRDTFDSSVSRLVDTDMEEESAKLAAFKTQQQVSMQVLSLLNNHQQSLQVLFS</sequence>
<dbReference type="SUPFAM" id="SSF64518">
    <property type="entry name" value="Phase 1 flagellin"/>
    <property type="match status" value="1"/>
</dbReference>
<comment type="subcellular location">
    <subcellularLocation>
        <location evidence="3">Secreted</location>
    </subcellularLocation>
    <subcellularLocation>
        <location evidence="3">Bacterial flagellum</location>
    </subcellularLocation>
</comment>
<feature type="domain" description="Flagellin N-terminal" evidence="4">
    <location>
        <begin position="10"/>
        <end position="137"/>
    </location>
</feature>
<dbReference type="InterPro" id="IPR001492">
    <property type="entry name" value="Flagellin"/>
</dbReference>
<comment type="caution">
    <text evidence="6">The sequence shown here is derived from an EMBL/GenBank/DDBJ whole genome shotgun (WGS) entry which is preliminary data.</text>
</comment>
<evidence type="ECO:0000256" key="1">
    <source>
        <dbReference type="ARBA" id="ARBA00005709"/>
    </source>
</evidence>
<dbReference type="Pfam" id="PF00669">
    <property type="entry name" value="Flagellin_N"/>
    <property type="match status" value="1"/>
</dbReference>
<keyword evidence="6" id="KW-0282">Flagellum</keyword>
<dbReference type="Pfam" id="PF00700">
    <property type="entry name" value="Flagellin_C"/>
    <property type="match status" value="1"/>
</dbReference>
<evidence type="ECO:0000313" key="7">
    <source>
        <dbReference type="Proteomes" id="UP000477849"/>
    </source>
</evidence>
<feature type="domain" description="Flagellin C-terminal" evidence="5">
    <location>
        <begin position="243"/>
        <end position="317"/>
    </location>
</feature>
<dbReference type="RefSeq" id="WP_163903401.1">
    <property type="nucleotide sequence ID" value="NZ_CP048427.1"/>
</dbReference>
<name>A0A6M1RT43_9HYPH</name>
<dbReference type="InterPro" id="IPR046358">
    <property type="entry name" value="Flagellin_C"/>
</dbReference>
<accession>A0A6M1RT43</accession>
<reference evidence="6 7" key="1">
    <citation type="submission" date="2020-02" db="EMBL/GenBank/DDBJ databases">
        <title>Genome sequence of the type strain CCBAU10050 of Rhizobium daejeonense.</title>
        <authorList>
            <person name="Gao J."/>
            <person name="Sun J."/>
        </authorList>
    </citation>
    <scope>NUCLEOTIDE SEQUENCE [LARGE SCALE GENOMIC DNA]</scope>
    <source>
        <strain evidence="6 7">CCBAU10050</strain>
    </source>
</reference>
<evidence type="ECO:0000256" key="2">
    <source>
        <dbReference type="ARBA" id="ARBA00023143"/>
    </source>
</evidence>
<gene>
    <name evidence="6" type="ORF">G6N76_13040</name>
</gene>
<protein>
    <recommendedName>
        <fullName evidence="3">Flagellin</fullName>
    </recommendedName>
</protein>
<dbReference type="PANTHER" id="PTHR42792">
    <property type="entry name" value="FLAGELLIN"/>
    <property type="match status" value="1"/>
</dbReference>
<evidence type="ECO:0000256" key="3">
    <source>
        <dbReference type="RuleBase" id="RU362073"/>
    </source>
</evidence>
<comment type="similarity">
    <text evidence="1 3">Belongs to the bacterial flagellin family.</text>
</comment>
<evidence type="ECO:0000259" key="5">
    <source>
        <dbReference type="Pfam" id="PF00700"/>
    </source>
</evidence>